<comment type="caution">
    <text evidence="6">The sequence shown here is derived from an EMBL/GenBank/DDBJ whole genome shotgun (WGS) entry which is preliminary data.</text>
</comment>
<dbReference type="GO" id="GO:0005840">
    <property type="term" value="C:ribosome"/>
    <property type="evidence" value="ECO:0007669"/>
    <property type="project" value="UniProtKB-KW"/>
</dbReference>
<keyword evidence="3 5" id="KW-0687">Ribonucleoprotein</keyword>
<dbReference type="GO" id="GO:0003735">
    <property type="term" value="F:structural constituent of ribosome"/>
    <property type="evidence" value="ECO:0007669"/>
    <property type="project" value="InterPro"/>
</dbReference>
<evidence type="ECO:0000313" key="7">
    <source>
        <dbReference type="Proteomes" id="UP000301751"/>
    </source>
</evidence>
<dbReference type="PROSITE" id="PS00784">
    <property type="entry name" value="RIBOSOMAL_L34"/>
    <property type="match status" value="1"/>
</dbReference>
<evidence type="ECO:0000256" key="1">
    <source>
        <dbReference type="ARBA" id="ARBA00010111"/>
    </source>
</evidence>
<name>A0A480AXE2_9BURK</name>
<dbReference type="FunFam" id="1.10.287.3980:FF:000001">
    <property type="entry name" value="Mitochondrial ribosomal protein L34"/>
    <property type="match status" value="1"/>
</dbReference>
<evidence type="ECO:0000256" key="5">
    <source>
        <dbReference type="HAMAP-Rule" id="MF_00391"/>
    </source>
</evidence>
<evidence type="ECO:0000256" key="4">
    <source>
        <dbReference type="ARBA" id="ARBA00035177"/>
    </source>
</evidence>
<reference evidence="7" key="1">
    <citation type="submission" date="2019-03" db="EMBL/GenBank/DDBJ databases">
        <title>Aquabacterium pictum sp.nov., the first bacteriochlorophyll a-containing freshwater bacterium in the genus Aquabacterium of the class Betaproteobacteria.</title>
        <authorList>
            <person name="Hirose S."/>
            <person name="Tank M."/>
            <person name="Hara E."/>
            <person name="Tamaki H."/>
            <person name="Takaichi S."/>
            <person name="Haruta S."/>
            <person name="Hanada S."/>
        </authorList>
    </citation>
    <scope>NUCLEOTIDE SEQUENCE [LARGE SCALE GENOMIC DNA]</scope>
    <source>
        <strain evidence="7">W35</strain>
    </source>
</reference>
<organism evidence="6 7">
    <name type="scientific">Pseudaquabacterium pictum</name>
    <dbReference type="NCBI Taxonomy" id="2315236"/>
    <lineage>
        <taxon>Bacteria</taxon>
        <taxon>Pseudomonadati</taxon>
        <taxon>Pseudomonadota</taxon>
        <taxon>Betaproteobacteria</taxon>
        <taxon>Burkholderiales</taxon>
        <taxon>Sphaerotilaceae</taxon>
        <taxon>Pseudaquabacterium</taxon>
    </lineage>
</organism>
<comment type="similarity">
    <text evidence="1 5">Belongs to the bacterial ribosomal protein bL34 family.</text>
</comment>
<dbReference type="RefSeq" id="WP_137734500.1">
    <property type="nucleotide sequence ID" value="NZ_BJCL01000011.1"/>
</dbReference>
<evidence type="ECO:0000313" key="6">
    <source>
        <dbReference type="EMBL" id="GCL64777.1"/>
    </source>
</evidence>
<dbReference type="EMBL" id="BJCL01000011">
    <property type="protein sequence ID" value="GCL64777.1"/>
    <property type="molecule type" value="Genomic_DNA"/>
</dbReference>
<keyword evidence="2 5" id="KW-0689">Ribosomal protein</keyword>
<gene>
    <name evidence="5 6" type="primary">rpmH</name>
    <name evidence="6" type="ORF">AQPW35_38580</name>
</gene>
<proteinExistence type="inferred from homology"/>
<dbReference type="Gene3D" id="1.10.287.3980">
    <property type="match status" value="1"/>
</dbReference>
<dbReference type="Proteomes" id="UP000301751">
    <property type="component" value="Unassembled WGS sequence"/>
</dbReference>
<dbReference type="InterPro" id="IPR020939">
    <property type="entry name" value="Ribosomal_bL34_CS"/>
</dbReference>
<dbReference type="GO" id="GO:1990904">
    <property type="term" value="C:ribonucleoprotein complex"/>
    <property type="evidence" value="ECO:0007669"/>
    <property type="project" value="UniProtKB-KW"/>
</dbReference>
<evidence type="ECO:0000256" key="3">
    <source>
        <dbReference type="ARBA" id="ARBA00023274"/>
    </source>
</evidence>
<dbReference type="AlphaFoldDB" id="A0A480AXE2"/>
<dbReference type="PANTHER" id="PTHR14503:SF4">
    <property type="entry name" value="LARGE RIBOSOMAL SUBUNIT PROTEIN BL34M"/>
    <property type="match status" value="1"/>
</dbReference>
<evidence type="ECO:0000256" key="2">
    <source>
        <dbReference type="ARBA" id="ARBA00022980"/>
    </source>
</evidence>
<keyword evidence="7" id="KW-1185">Reference proteome</keyword>
<dbReference type="GO" id="GO:0006412">
    <property type="term" value="P:translation"/>
    <property type="evidence" value="ECO:0007669"/>
    <property type="project" value="UniProtKB-UniRule"/>
</dbReference>
<dbReference type="NCBIfam" id="TIGR01030">
    <property type="entry name" value="rpmH_bact"/>
    <property type="match status" value="1"/>
</dbReference>
<dbReference type="HAMAP" id="MF_00391">
    <property type="entry name" value="Ribosomal_bL34"/>
    <property type="match status" value="1"/>
</dbReference>
<sequence>MKRTYQPSKTRRARTHGFLVRMKTRGGRAVIAARRAKGRKRLSQV</sequence>
<protein>
    <recommendedName>
        <fullName evidence="4 5">Large ribosomal subunit protein bL34</fullName>
    </recommendedName>
</protein>
<dbReference type="Pfam" id="PF00468">
    <property type="entry name" value="Ribosomal_L34"/>
    <property type="match status" value="1"/>
</dbReference>
<accession>A0A480AXE2</accession>
<dbReference type="InterPro" id="IPR000271">
    <property type="entry name" value="Ribosomal_bL34"/>
</dbReference>
<dbReference type="PANTHER" id="PTHR14503">
    <property type="entry name" value="MITOCHONDRIAL RIBOSOMAL PROTEIN 34 FAMILY MEMBER"/>
    <property type="match status" value="1"/>
</dbReference>